<protein>
    <submittedName>
        <fullName evidence="4">Sporulation-specific protein 15-like</fullName>
    </submittedName>
</protein>
<evidence type="ECO:0000313" key="4">
    <source>
        <dbReference type="RefSeq" id="XP_006819733.1"/>
    </source>
</evidence>
<dbReference type="Gene3D" id="3.30.70.1820">
    <property type="entry name" value="L1 transposable element, RRM domain"/>
    <property type="match status" value="1"/>
</dbReference>
<proteinExistence type="predicted"/>
<evidence type="ECO:0000256" key="1">
    <source>
        <dbReference type="SAM" id="Coils"/>
    </source>
</evidence>
<evidence type="ECO:0000313" key="3">
    <source>
        <dbReference type="Proteomes" id="UP000694865"/>
    </source>
</evidence>
<evidence type="ECO:0000256" key="2">
    <source>
        <dbReference type="SAM" id="MobiDB-lite"/>
    </source>
</evidence>
<feature type="coiled-coil region" evidence="1">
    <location>
        <begin position="50"/>
        <end position="130"/>
    </location>
</feature>
<feature type="compositionally biased region" description="Polar residues" evidence="2">
    <location>
        <begin position="10"/>
        <end position="41"/>
    </location>
</feature>
<dbReference type="SUPFAM" id="SSF57997">
    <property type="entry name" value="Tropomyosin"/>
    <property type="match status" value="1"/>
</dbReference>
<dbReference type="RefSeq" id="XP_006819733.1">
    <property type="nucleotide sequence ID" value="XM_006819670.1"/>
</dbReference>
<dbReference type="PANTHER" id="PTHR11505">
    <property type="entry name" value="L1 TRANSPOSABLE ELEMENT-RELATED"/>
    <property type="match status" value="1"/>
</dbReference>
<gene>
    <name evidence="4" type="primary">LOC102801209</name>
</gene>
<dbReference type="Proteomes" id="UP000694865">
    <property type="component" value="Unplaced"/>
</dbReference>
<organism evidence="3 4">
    <name type="scientific">Saccoglossus kowalevskii</name>
    <name type="common">Acorn worm</name>
    <dbReference type="NCBI Taxonomy" id="10224"/>
    <lineage>
        <taxon>Eukaryota</taxon>
        <taxon>Metazoa</taxon>
        <taxon>Hemichordata</taxon>
        <taxon>Enteropneusta</taxon>
        <taxon>Harrimaniidae</taxon>
        <taxon>Saccoglossus</taxon>
    </lineage>
</organism>
<reference evidence="4" key="1">
    <citation type="submission" date="2025-08" db="UniProtKB">
        <authorList>
            <consortium name="RefSeq"/>
        </authorList>
    </citation>
    <scope>IDENTIFICATION</scope>
    <source>
        <tissue evidence="4">Testes</tissue>
    </source>
</reference>
<keyword evidence="1" id="KW-0175">Coiled coil</keyword>
<keyword evidence="3" id="KW-1185">Reference proteome</keyword>
<dbReference type="Gene3D" id="1.20.5.1700">
    <property type="match status" value="1"/>
</dbReference>
<sequence>MCGDVESNPGPKQSTLTEDGMISTESPQSMKLRNGNKTSGANIDDTRAPFEQMLKEMKQLNGKMDNLASNLNTKINNLNGEVQKLRSEAKVTNDKMKSLESENKQLNEKIDRLENKLDSQQGQLKRDNLIFQGIKQDVNETWDDSEEKVKHFIKDKLNIADNIEFERVHRMTGSRVKPQPIIAKFSHFKDRSNVLKNARINRSSLDAGMRVGEDFSDLVREKRRKLWPSMQNALEEGKRATMRYDKLIIEGEVYIYDLKTQTVVTNG</sequence>
<dbReference type="InterPro" id="IPR004244">
    <property type="entry name" value="Transposase_22"/>
</dbReference>
<accession>A0ABM0MI92</accession>
<dbReference type="GeneID" id="102801209"/>
<feature type="region of interest" description="Disordered" evidence="2">
    <location>
        <begin position="1"/>
        <end position="46"/>
    </location>
</feature>
<name>A0ABM0MI92_SACKO</name>